<feature type="compositionally biased region" description="Low complexity" evidence="1">
    <location>
        <begin position="222"/>
        <end position="289"/>
    </location>
</feature>
<accession>A7LBG9</accession>
<evidence type="ECO:0000313" key="2">
    <source>
        <dbReference type="EMBL" id="ABS84072.1"/>
    </source>
</evidence>
<feature type="compositionally biased region" description="Polar residues" evidence="1">
    <location>
        <begin position="290"/>
        <end position="304"/>
    </location>
</feature>
<feature type="compositionally biased region" description="Low complexity" evidence="1">
    <location>
        <begin position="198"/>
        <end position="209"/>
    </location>
</feature>
<evidence type="ECO:0000256" key="1">
    <source>
        <dbReference type="SAM" id="MobiDB-lite"/>
    </source>
</evidence>
<name>A7LBG9_RHCM6</name>
<dbReference type="InterPro" id="IPR021038">
    <property type="entry name" value="Herpes_UL130_cytomegalovirus"/>
</dbReference>
<protein>
    <submittedName>
        <fullName evidence="2">RhUL130/rh175.4</fullName>
    </submittedName>
</protein>
<sequence length="348" mass="38541">MKNYNQQLYTFVLLMLLRYGFGDTSSIKDLKLGNFCPMYSSPRRNFGLFTSYKTHPTGPECGNTGLYVFHNRYNQYLIERPSAWSNKLAFYLSALHSPVFQKFSKMATSSTTSMNITEEEKKTFAAHMIPMRSTTLRYIVKDGTDVEHCQMRVITWAKTEANFISFKVKIELSNAYRRPSSICTRPNLVVPEPDKISPTVKTPTVTTPKRTARSTVKATPRSAPAKQVAPKPATAAKQVAAKPAPAKPATAAKPVAAKPAATKPATKPAAAKPVAVKPAAAKPPTSAAKSQNSAPKGQRSQLSQKPKPKPKTPVPIRYKQYFQSNGKRRYPLASRYSSAWLFRRHPSG</sequence>
<reference evidence="2" key="1">
    <citation type="journal article" date="2008" name="Virology">
        <title>Protein coding content of the UL)b' region of wild-type rhesus cytomegalovirus.</title>
        <authorList>
            <person name="Oxford K.L."/>
            <person name="Eberhardt M.K."/>
            <person name="Yang K.W."/>
            <person name="Strelow L."/>
            <person name="Kelly S."/>
            <person name="Zhou S.S."/>
            <person name="Barry P.A."/>
        </authorList>
    </citation>
    <scope>NUCLEOTIDE SEQUENCE</scope>
    <source>
        <strain evidence="2">Wild-type</strain>
    </source>
</reference>
<proteinExistence type="predicted"/>
<dbReference type="EMBL" id="EF990255">
    <property type="protein sequence ID" value="ABS84072.1"/>
    <property type="molecule type" value="Genomic_DNA"/>
</dbReference>
<feature type="region of interest" description="Disordered" evidence="1">
    <location>
        <begin position="190"/>
        <end position="329"/>
    </location>
</feature>
<dbReference type="Pfam" id="PF11668">
    <property type="entry name" value="Gp_UL130"/>
    <property type="match status" value="1"/>
</dbReference>
<organism evidence="2">
    <name type="scientific">Rhesus cytomegalovirus (strain 68-1)</name>
    <name type="common">RhCMV</name>
    <dbReference type="NCBI Taxonomy" id="47929"/>
    <lineage>
        <taxon>Viruses</taxon>
        <taxon>Duplodnaviria</taxon>
        <taxon>Heunggongvirae</taxon>
        <taxon>Peploviricota</taxon>
        <taxon>Herviviricetes</taxon>
        <taxon>Herpesvirales</taxon>
        <taxon>Orthoherpesviridae</taxon>
        <taxon>Betaherpesvirinae</taxon>
        <taxon>Cytomegalovirus</taxon>
        <taxon>Cytomegalovirus macacinebeta3</taxon>
    </lineage>
</organism>
<organismHost>
    <name type="scientific">Macaca mulatta</name>
    <name type="common">Rhesus macaque</name>
    <dbReference type="NCBI Taxonomy" id="9544"/>
</organismHost>